<reference evidence="2 3" key="1">
    <citation type="submission" date="2017-09" db="EMBL/GenBank/DDBJ databases">
        <title>Depth-based differentiation of microbial function through sediment-hosted aquifers and enrichment of novel symbionts in the deep terrestrial subsurface.</title>
        <authorList>
            <person name="Probst A.J."/>
            <person name="Ladd B."/>
            <person name="Jarett J.K."/>
            <person name="Geller-Mcgrath D.E."/>
            <person name="Sieber C.M."/>
            <person name="Emerson J.B."/>
            <person name="Anantharaman K."/>
            <person name="Thomas B.C."/>
            <person name="Malmstrom R."/>
            <person name="Stieglmeier M."/>
            <person name="Klingl A."/>
            <person name="Woyke T."/>
            <person name="Ryan C.M."/>
            <person name="Banfield J.F."/>
        </authorList>
    </citation>
    <scope>NUCLEOTIDE SEQUENCE [LARGE SCALE GENOMIC DNA]</scope>
    <source>
        <strain evidence="2">CG11_big_fil_rev_8_21_14_0_20_39_34</strain>
    </source>
</reference>
<dbReference type="NCBIfam" id="NF004051">
    <property type="entry name" value="PRK05571.1"/>
    <property type="match status" value="1"/>
</dbReference>
<dbReference type="EMBL" id="PCWN01000009">
    <property type="protein sequence ID" value="PIR03741.1"/>
    <property type="molecule type" value="Genomic_DNA"/>
</dbReference>
<organism evidence="2 3">
    <name type="scientific">Candidatus Magasanikbacteria bacterium CG11_big_fil_rev_8_21_14_0_20_39_34</name>
    <dbReference type="NCBI Taxonomy" id="1974653"/>
    <lineage>
        <taxon>Bacteria</taxon>
        <taxon>Candidatus Magasanikiibacteriota</taxon>
    </lineage>
</organism>
<dbReference type="Proteomes" id="UP000229600">
    <property type="component" value="Unassembled WGS sequence"/>
</dbReference>
<evidence type="ECO:0000313" key="3">
    <source>
        <dbReference type="Proteomes" id="UP000229600"/>
    </source>
</evidence>
<dbReference type="SUPFAM" id="SSF89623">
    <property type="entry name" value="Ribose/Galactose isomerase RpiB/AlsB"/>
    <property type="match status" value="1"/>
</dbReference>
<gene>
    <name evidence="2" type="ORF">COV59_04700</name>
</gene>
<dbReference type="PANTHER" id="PTHR30345:SF0">
    <property type="entry name" value="DNA DAMAGE-REPAIR_TOLERATION PROTEIN DRT102"/>
    <property type="match status" value="1"/>
</dbReference>
<dbReference type="InterPro" id="IPR036569">
    <property type="entry name" value="RpiB_LacA_LacB_sf"/>
</dbReference>
<keyword evidence="2" id="KW-0413">Isomerase</keyword>
<evidence type="ECO:0000313" key="2">
    <source>
        <dbReference type="EMBL" id="PIR03741.1"/>
    </source>
</evidence>
<dbReference type="AlphaFoldDB" id="A0A2H0N4D2"/>
<dbReference type="Gene3D" id="3.40.1400.10">
    <property type="entry name" value="Sugar-phosphate isomerase, RpiB/LacA/LacB"/>
    <property type="match status" value="1"/>
</dbReference>
<dbReference type="GO" id="GO:0009052">
    <property type="term" value="P:pentose-phosphate shunt, non-oxidative branch"/>
    <property type="evidence" value="ECO:0007669"/>
    <property type="project" value="TreeGrafter"/>
</dbReference>
<dbReference type="GO" id="GO:0019316">
    <property type="term" value="P:D-allose catabolic process"/>
    <property type="evidence" value="ECO:0007669"/>
    <property type="project" value="TreeGrafter"/>
</dbReference>
<name>A0A2H0N4D2_9BACT</name>
<comment type="similarity">
    <text evidence="1">Belongs to the LacAB/RpiB family.</text>
</comment>
<dbReference type="PIRSF" id="PIRSF005384">
    <property type="entry name" value="RpiB_LacA_B"/>
    <property type="match status" value="1"/>
</dbReference>
<protein>
    <submittedName>
        <fullName evidence="2">Ribose-5-phosphate isomerase</fullName>
    </submittedName>
</protein>
<accession>A0A2H0N4D2</accession>
<proteinExistence type="inferred from homology"/>
<sequence>MLMYSGPLFIASDHGGYHLKKRLVRYIENELKQKIEDLGPHEYAPEDDYPDYTHPLTQQVLHTNGRGIVICKNGIGVSIACNKVPGIRCGIGYNLMAAETMMQDDNTNILALASKALSEDHAMAIVKCWLETSFSNADRHVRRLVKVSELEK</sequence>
<dbReference type="InterPro" id="IPR003500">
    <property type="entry name" value="RpiB_LacA_LacB"/>
</dbReference>
<comment type="caution">
    <text evidence="2">The sequence shown here is derived from an EMBL/GenBank/DDBJ whole genome shotgun (WGS) entry which is preliminary data.</text>
</comment>
<dbReference type="Pfam" id="PF02502">
    <property type="entry name" value="LacAB_rpiB"/>
    <property type="match status" value="1"/>
</dbReference>
<evidence type="ECO:0000256" key="1">
    <source>
        <dbReference type="ARBA" id="ARBA00008754"/>
    </source>
</evidence>
<dbReference type="GO" id="GO:0004751">
    <property type="term" value="F:ribose-5-phosphate isomerase activity"/>
    <property type="evidence" value="ECO:0007669"/>
    <property type="project" value="TreeGrafter"/>
</dbReference>
<dbReference type="PANTHER" id="PTHR30345">
    <property type="entry name" value="RIBOSE-5-PHOSPHATE ISOMERASE B"/>
    <property type="match status" value="1"/>
</dbReference>
<dbReference type="NCBIfam" id="TIGR00689">
    <property type="entry name" value="rpiB_lacA_lacB"/>
    <property type="match status" value="1"/>
</dbReference>